<evidence type="ECO:0000313" key="3">
    <source>
        <dbReference type="Proteomes" id="UP000698059"/>
    </source>
</evidence>
<reference evidence="2 3" key="1">
    <citation type="submission" date="2021-01" db="EMBL/GenBank/DDBJ databases">
        <title>Sequencing the genomes of 1000 actinobacteria strains.</title>
        <authorList>
            <person name="Klenk H.-P."/>
        </authorList>
    </citation>
    <scope>NUCLEOTIDE SEQUENCE [LARGE SCALE GENOMIC DNA]</scope>
    <source>
        <strain evidence="2 3">DSM 46000</strain>
    </source>
</reference>
<name>A0ABS2LIF6_9CELL</name>
<feature type="region of interest" description="Disordered" evidence="1">
    <location>
        <begin position="1"/>
        <end position="35"/>
    </location>
</feature>
<sequence length="81" mass="9100">MVVQVENRGEDAGAIPDVRVTSSHDGSAAAKRAERQLSNARRHFIKILGWCEHCDPEQQFGLMFQQHKGMTFYGLTEEPGQ</sequence>
<comment type="caution">
    <text evidence="2">The sequence shown here is derived from an EMBL/GenBank/DDBJ whole genome shotgun (WGS) entry which is preliminary data.</text>
</comment>
<organism evidence="2 3">
    <name type="scientific">Oerskovia jenensis</name>
    <dbReference type="NCBI Taxonomy" id="162169"/>
    <lineage>
        <taxon>Bacteria</taxon>
        <taxon>Bacillati</taxon>
        <taxon>Actinomycetota</taxon>
        <taxon>Actinomycetes</taxon>
        <taxon>Micrococcales</taxon>
        <taxon>Cellulomonadaceae</taxon>
        <taxon>Oerskovia</taxon>
    </lineage>
</organism>
<dbReference type="RefSeq" id="WP_205307957.1">
    <property type="nucleotide sequence ID" value="NZ_BAAAVF010000007.1"/>
</dbReference>
<gene>
    <name evidence="2" type="ORF">JOD49_003062</name>
</gene>
<keyword evidence="3" id="KW-1185">Reference proteome</keyword>
<proteinExistence type="predicted"/>
<accession>A0ABS2LIF6</accession>
<protein>
    <submittedName>
        <fullName evidence="2">Uncharacterized protein</fullName>
    </submittedName>
</protein>
<dbReference type="Proteomes" id="UP000698059">
    <property type="component" value="Unassembled WGS sequence"/>
</dbReference>
<evidence type="ECO:0000256" key="1">
    <source>
        <dbReference type="SAM" id="MobiDB-lite"/>
    </source>
</evidence>
<dbReference type="EMBL" id="JAFBBO010000001">
    <property type="protein sequence ID" value="MBM7480142.1"/>
    <property type="molecule type" value="Genomic_DNA"/>
</dbReference>
<evidence type="ECO:0000313" key="2">
    <source>
        <dbReference type="EMBL" id="MBM7480142.1"/>
    </source>
</evidence>